<dbReference type="EMBL" id="JACEGD010000051">
    <property type="protein sequence ID" value="MBH5391582.1"/>
    <property type="molecule type" value="Genomic_DNA"/>
</dbReference>
<dbReference type="PANTHER" id="PTHR33653:SF1">
    <property type="entry name" value="RIBONUCLEASE VAPC2"/>
    <property type="match status" value="1"/>
</dbReference>
<accession>A0ABS0PE51</accession>
<keyword evidence="8" id="KW-0800">Toxin</keyword>
<keyword evidence="6 8" id="KW-0460">Magnesium</keyword>
<reference evidence="11 12" key="1">
    <citation type="submission" date="2020-07" db="EMBL/GenBank/DDBJ databases">
        <title>Bradyrhizobium diversity isolated from nodules of indigenous legumes of Western Australia.</title>
        <authorList>
            <person name="Klepa M.S."/>
        </authorList>
    </citation>
    <scope>NUCLEOTIDE SEQUENCE [LARGE SCALE GENOMIC DNA]</scope>
    <source>
        <strain evidence="11 12">CNPSo 4019</strain>
    </source>
</reference>
<evidence type="ECO:0000313" key="12">
    <source>
        <dbReference type="Proteomes" id="UP001194539"/>
    </source>
</evidence>
<feature type="domain" description="PIN" evidence="10">
    <location>
        <begin position="1"/>
        <end position="124"/>
    </location>
</feature>
<feature type="compositionally biased region" description="Basic residues" evidence="9">
    <location>
        <begin position="144"/>
        <end position="158"/>
    </location>
</feature>
<dbReference type="InterPro" id="IPR050556">
    <property type="entry name" value="Type_II_TA_system_RNase"/>
</dbReference>
<dbReference type="CDD" id="cd09871">
    <property type="entry name" value="PIN_MtVapC28-VapC30-like"/>
    <property type="match status" value="1"/>
</dbReference>
<comment type="function">
    <text evidence="8">Toxic component of a toxin-antitoxin (TA) system. An RNase.</text>
</comment>
<protein>
    <recommendedName>
        <fullName evidence="8">Ribonuclease VapC</fullName>
        <shortName evidence="8">RNase VapC</shortName>
        <ecNumber evidence="8">3.1.-.-</ecNumber>
    </recommendedName>
    <alternativeName>
        <fullName evidence="8">Toxin VapC</fullName>
    </alternativeName>
</protein>
<comment type="caution">
    <text evidence="11">The sequence shown here is derived from an EMBL/GenBank/DDBJ whole genome shotgun (WGS) entry which is preliminary data.</text>
</comment>
<keyword evidence="12" id="KW-1185">Reference proteome</keyword>
<keyword evidence="5 8" id="KW-0378">Hydrolase</keyword>
<name>A0ABS0PE51_9BRAD</name>
<proteinExistence type="inferred from homology"/>
<evidence type="ECO:0000256" key="9">
    <source>
        <dbReference type="SAM" id="MobiDB-lite"/>
    </source>
</evidence>
<evidence type="ECO:0000256" key="8">
    <source>
        <dbReference type="HAMAP-Rule" id="MF_00265"/>
    </source>
</evidence>
<evidence type="ECO:0000313" key="11">
    <source>
        <dbReference type="EMBL" id="MBH5391582.1"/>
    </source>
</evidence>
<sequence length="170" mass="18586">MVIDTSAIVAIALNEADAGDIERLIVDDPIRLISAATVIEATMVIETRLGEAGGREFDLWLVKMGAEIVAVDAAQADAARRAWRRYGKGRHAASLNYGDCFSYALAMTRGEPLLFKGEDFAKTGIRRAGAALPRQCHRVGPTHIARRRPRPHTVRRPSMRATRTARSAPP</sequence>
<evidence type="ECO:0000256" key="4">
    <source>
        <dbReference type="ARBA" id="ARBA00022723"/>
    </source>
</evidence>
<keyword evidence="4 8" id="KW-0479">Metal-binding</keyword>
<dbReference type="Proteomes" id="UP001194539">
    <property type="component" value="Unassembled WGS sequence"/>
</dbReference>
<evidence type="ECO:0000256" key="1">
    <source>
        <dbReference type="ARBA" id="ARBA00001946"/>
    </source>
</evidence>
<comment type="similarity">
    <text evidence="7 8">Belongs to the PINc/VapC protein family.</text>
</comment>
<keyword evidence="3 8" id="KW-0540">Nuclease</keyword>
<evidence type="ECO:0000256" key="3">
    <source>
        <dbReference type="ARBA" id="ARBA00022722"/>
    </source>
</evidence>
<organism evidence="11 12">
    <name type="scientific">Bradyrhizobium diversitatis</name>
    <dbReference type="NCBI Taxonomy" id="2755406"/>
    <lineage>
        <taxon>Bacteria</taxon>
        <taxon>Pseudomonadati</taxon>
        <taxon>Pseudomonadota</taxon>
        <taxon>Alphaproteobacteria</taxon>
        <taxon>Hyphomicrobiales</taxon>
        <taxon>Nitrobacteraceae</taxon>
        <taxon>Bradyrhizobium</taxon>
    </lineage>
</organism>
<dbReference type="InterPro" id="IPR002716">
    <property type="entry name" value="PIN_dom"/>
</dbReference>
<feature type="binding site" evidence="8">
    <location>
        <position position="4"/>
    </location>
    <ligand>
        <name>Mg(2+)</name>
        <dbReference type="ChEBI" id="CHEBI:18420"/>
    </ligand>
</feature>
<dbReference type="Pfam" id="PF01850">
    <property type="entry name" value="PIN"/>
    <property type="match status" value="1"/>
</dbReference>
<dbReference type="SUPFAM" id="SSF88723">
    <property type="entry name" value="PIN domain-like"/>
    <property type="match status" value="1"/>
</dbReference>
<dbReference type="HAMAP" id="MF_00265">
    <property type="entry name" value="VapC_Nob1"/>
    <property type="match status" value="1"/>
</dbReference>
<evidence type="ECO:0000256" key="5">
    <source>
        <dbReference type="ARBA" id="ARBA00022801"/>
    </source>
</evidence>
<evidence type="ECO:0000259" key="10">
    <source>
        <dbReference type="Pfam" id="PF01850"/>
    </source>
</evidence>
<keyword evidence="2 8" id="KW-1277">Toxin-antitoxin system</keyword>
<dbReference type="EC" id="3.1.-.-" evidence="8"/>
<dbReference type="InterPro" id="IPR022907">
    <property type="entry name" value="VapC_family"/>
</dbReference>
<dbReference type="Gene3D" id="3.40.50.1010">
    <property type="entry name" value="5'-nuclease"/>
    <property type="match status" value="1"/>
</dbReference>
<dbReference type="PANTHER" id="PTHR33653">
    <property type="entry name" value="RIBONUCLEASE VAPC2"/>
    <property type="match status" value="1"/>
</dbReference>
<comment type="cofactor">
    <cofactor evidence="1 8">
        <name>Mg(2+)</name>
        <dbReference type="ChEBI" id="CHEBI:18420"/>
    </cofactor>
</comment>
<dbReference type="InterPro" id="IPR029060">
    <property type="entry name" value="PIN-like_dom_sf"/>
</dbReference>
<evidence type="ECO:0000256" key="7">
    <source>
        <dbReference type="ARBA" id="ARBA00038093"/>
    </source>
</evidence>
<feature type="region of interest" description="Disordered" evidence="9">
    <location>
        <begin position="144"/>
        <end position="170"/>
    </location>
</feature>
<feature type="binding site" evidence="8">
    <location>
        <position position="99"/>
    </location>
    <ligand>
        <name>Mg(2+)</name>
        <dbReference type="ChEBI" id="CHEBI:18420"/>
    </ligand>
</feature>
<evidence type="ECO:0000256" key="6">
    <source>
        <dbReference type="ARBA" id="ARBA00022842"/>
    </source>
</evidence>
<evidence type="ECO:0000256" key="2">
    <source>
        <dbReference type="ARBA" id="ARBA00022649"/>
    </source>
</evidence>
<gene>
    <name evidence="8" type="primary">vapC</name>
    <name evidence="11" type="ORF">H1B27_35695</name>
</gene>